<evidence type="ECO:0008006" key="3">
    <source>
        <dbReference type="Google" id="ProtNLM"/>
    </source>
</evidence>
<gene>
    <name evidence="1" type="ORF">SERLADRAFT_377903</name>
</gene>
<dbReference type="KEGG" id="sla:SERLADRAFT_377903"/>
<evidence type="ECO:0000313" key="2">
    <source>
        <dbReference type="Proteomes" id="UP000008064"/>
    </source>
</evidence>
<accession>F8NIC9</accession>
<proteinExistence type="predicted"/>
<name>F8NIC9_SERL9</name>
<dbReference type="GeneID" id="18810735"/>
<reference evidence="2" key="1">
    <citation type="journal article" date="2011" name="Science">
        <title>The plant cell wall-decomposing machinery underlies the functional diversity of forest fungi.</title>
        <authorList>
            <person name="Eastwood D.C."/>
            <person name="Floudas D."/>
            <person name="Binder M."/>
            <person name="Majcherczyk A."/>
            <person name="Schneider P."/>
            <person name="Aerts A."/>
            <person name="Asiegbu F.O."/>
            <person name="Baker S.E."/>
            <person name="Barry K."/>
            <person name="Bendiksby M."/>
            <person name="Blumentritt M."/>
            <person name="Coutinho P.M."/>
            <person name="Cullen D."/>
            <person name="de Vries R.P."/>
            <person name="Gathman A."/>
            <person name="Goodell B."/>
            <person name="Henrissat B."/>
            <person name="Ihrmark K."/>
            <person name="Kauserud H."/>
            <person name="Kohler A."/>
            <person name="LaButti K."/>
            <person name="Lapidus A."/>
            <person name="Lavin J.L."/>
            <person name="Lee Y.-H."/>
            <person name="Lindquist E."/>
            <person name="Lilly W."/>
            <person name="Lucas S."/>
            <person name="Morin E."/>
            <person name="Murat C."/>
            <person name="Oguiza J.A."/>
            <person name="Park J."/>
            <person name="Pisabarro A.G."/>
            <person name="Riley R."/>
            <person name="Rosling A."/>
            <person name="Salamov A."/>
            <person name="Schmidt O."/>
            <person name="Schmutz J."/>
            <person name="Skrede I."/>
            <person name="Stenlid J."/>
            <person name="Wiebenga A."/>
            <person name="Xie X."/>
            <person name="Kuees U."/>
            <person name="Hibbett D.S."/>
            <person name="Hoffmeister D."/>
            <person name="Hoegberg N."/>
            <person name="Martin F."/>
            <person name="Grigoriev I.V."/>
            <person name="Watkinson S.C."/>
        </authorList>
    </citation>
    <scope>NUCLEOTIDE SEQUENCE [LARGE SCALE GENOMIC DNA]</scope>
    <source>
        <strain evidence="2">S7.9</strain>
    </source>
</reference>
<dbReference type="Proteomes" id="UP000008064">
    <property type="component" value="Unassembled WGS sequence"/>
</dbReference>
<feature type="non-terminal residue" evidence="1">
    <location>
        <position position="59"/>
    </location>
</feature>
<organism evidence="2">
    <name type="scientific">Serpula lacrymans var. lacrymans (strain S7.9)</name>
    <name type="common">Dry rot fungus</name>
    <dbReference type="NCBI Taxonomy" id="578457"/>
    <lineage>
        <taxon>Eukaryota</taxon>
        <taxon>Fungi</taxon>
        <taxon>Dikarya</taxon>
        <taxon>Basidiomycota</taxon>
        <taxon>Agaricomycotina</taxon>
        <taxon>Agaricomycetes</taxon>
        <taxon>Agaricomycetidae</taxon>
        <taxon>Boletales</taxon>
        <taxon>Coniophorineae</taxon>
        <taxon>Serpulaceae</taxon>
        <taxon>Serpula</taxon>
    </lineage>
</organism>
<dbReference type="OrthoDB" id="3184970at2759"/>
<evidence type="ECO:0000313" key="1">
    <source>
        <dbReference type="EMBL" id="EGO29275.1"/>
    </source>
</evidence>
<dbReference type="EMBL" id="GL945429">
    <property type="protein sequence ID" value="EGO29275.1"/>
    <property type="molecule type" value="Genomic_DNA"/>
</dbReference>
<dbReference type="AlphaFoldDB" id="F8NIC9"/>
<sequence length="59" mass="6752">MSTRDEIVDLSESSEVLELLFQYMYPQRQPSLSGLQFSLLDSLANTAEKYQVYSALEIC</sequence>
<dbReference type="RefSeq" id="XP_007313517.1">
    <property type="nucleotide sequence ID" value="XM_007313455.1"/>
</dbReference>
<protein>
    <recommendedName>
        <fullName evidence="3">BTB domain-containing protein</fullName>
    </recommendedName>
</protein>
<dbReference type="HOGENOM" id="CLU_2967524_0_0_1"/>